<name>A0A659SI55_SALET</name>
<feature type="non-terminal residue" evidence="1">
    <location>
        <position position="54"/>
    </location>
</feature>
<accession>A0A659SI55</accession>
<organism evidence="1 2">
    <name type="scientific">Salmonella enterica subsp. enterica serovar Poona</name>
    <dbReference type="NCBI Taxonomy" id="436295"/>
    <lineage>
        <taxon>Bacteria</taxon>
        <taxon>Pseudomonadati</taxon>
        <taxon>Pseudomonadota</taxon>
        <taxon>Gammaproteobacteria</taxon>
        <taxon>Enterobacterales</taxon>
        <taxon>Enterobacteriaceae</taxon>
        <taxon>Salmonella</taxon>
    </lineage>
</organism>
<dbReference type="InterPro" id="IPR036590">
    <property type="entry name" value="SRAP-like"/>
</dbReference>
<protein>
    <submittedName>
        <fullName evidence="1">DUF159 family protein</fullName>
    </submittedName>
</protein>
<dbReference type="Proteomes" id="UP000297989">
    <property type="component" value="Unassembled WGS sequence"/>
</dbReference>
<dbReference type="AlphaFoldDB" id="A0A659SI55"/>
<evidence type="ECO:0000313" key="2">
    <source>
        <dbReference type="Proteomes" id="UP000297989"/>
    </source>
</evidence>
<reference evidence="1 2" key="1">
    <citation type="submission" date="2018-03" db="EMBL/GenBank/DDBJ databases">
        <title>Non-Typhoidal Salmonella genome sequencing and assembly.</title>
        <authorList>
            <person name="Matchawe C."/>
        </authorList>
    </citation>
    <scope>NUCLEOTIDE SEQUENCE [LARGE SCALE GENOMIC DNA]</scope>
    <source>
        <strain evidence="1 2">8EV</strain>
    </source>
</reference>
<dbReference type="EMBL" id="PYKK01000022">
    <property type="protein sequence ID" value="TGD55745.1"/>
    <property type="molecule type" value="Genomic_DNA"/>
</dbReference>
<dbReference type="Gene3D" id="3.90.1680.10">
    <property type="entry name" value="SOS response associated peptidase-like"/>
    <property type="match status" value="1"/>
</dbReference>
<sequence>MCGRFAQAQTREEYLAYLADEAERDIAYDPAPIARYNVAPAPKDLRRRVRDEQR</sequence>
<evidence type="ECO:0000313" key="1">
    <source>
        <dbReference type="EMBL" id="TGD55745.1"/>
    </source>
</evidence>
<comment type="caution">
    <text evidence="1">The sequence shown here is derived from an EMBL/GenBank/DDBJ whole genome shotgun (WGS) entry which is preliminary data.</text>
</comment>
<proteinExistence type="predicted"/>
<gene>
    <name evidence="1" type="ORF">C9F10_00160</name>
</gene>